<accession>A0ABM8AZD3</accession>
<gene>
    <name evidence="1" type="ORF">SYK_11990</name>
</gene>
<sequence>MIEISTAYSSGFKVYSSVTVEDIEDLKKKLVESGHGVVSLIRVSPWDDSWSYVKSDIPVGEISDADITWLNKCSNSLYSDSRYLKCKLVD</sequence>
<evidence type="ECO:0000313" key="2">
    <source>
        <dbReference type="Proteomes" id="UP001317742"/>
    </source>
</evidence>
<name>A0ABM8AZD3_9BACT</name>
<dbReference type="Proteomes" id="UP001317742">
    <property type="component" value="Chromosome"/>
</dbReference>
<dbReference type="EMBL" id="AP026709">
    <property type="protein sequence ID" value="BDQ36839.1"/>
    <property type="molecule type" value="Genomic_DNA"/>
</dbReference>
<reference evidence="1 2" key="1">
    <citation type="submission" date="2022-08" db="EMBL/GenBank/DDBJ databases">
        <title>Genome Sequence of the sulphate-reducing bacterium, Pseudodesulfovibrio sp. SYK.</title>
        <authorList>
            <person name="Kondo R."/>
            <person name="Kataoka T."/>
        </authorList>
    </citation>
    <scope>NUCLEOTIDE SEQUENCE [LARGE SCALE GENOMIC DNA]</scope>
    <source>
        <strain evidence="1 2">SYK</strain>
    </source>
</reference>
<organism evidence="1 2">
    <name type="scientific">Pseudodesulfovibrio nedwellii</name>
    <dbReference type="NCBI Taxonomy" id="2973072"/>
    <lineage>
        <taxon>Bacteria</taxon>
        <taxon>Pseudomonadati</taxon>
        <taxon>Thermodesulfobacteriota</taxon>
        <taxon>Desulfovibrionia</taxon>
        <taxon>Desulfovibrionales</taxon>
        <taxon>Desulfovibrionaceae</taxon>
    </lineage>
</organism>
<proteinExistence type="predicted"/>
<keyword evidence="2" id="KW-1185">Reference proteome</keyword>
<protein>
    <recommendedName>
        <fullName evidence="3">SPOR domain-containing protein</fullName>
    </recommendedName>
</protein>
<evidence type="ECO:0008006" key="3">
    <source>
        <dbReference type="Google" id="ProtNLM"/>
    </source>
</evidence>
<evidence type="ECO:0000313" key="1">
    <source>
        <dbReference type="EMBL" id="BDQ36839.1"/>
    </source>
</evidence>